<dbReference type="SUPFAM" id="SSF51735">
    <property type="entry name" value="NAD(P)-binding Rossmann-fold domains"/>
    <property type="match status" value="1"/>
</dbReference>
<proteinExistence type="inferred from homology"/>
<evidence type="ECO:0000256" key="1">
    <source>
        <dbReference type="RuleBase" id="RU000363"/>
    </source>
</evidence>
<evidence type="ECO:0000313" key="3">
    <source>
        <dbReference type="Proteomes" id="UP001499959"/>
    </source>
</evidence>
<comment type="caution">
    <text evidence="2">The sequence shown here is derived from an EMBL/GenBank/DDBJ whole genome shotgun (WGS) entry which is preliminary data.</text>
</comment>
<keyword evidence="3" id="KW-1185">Reference proteome</keyword>
<evidence type="ECO:0000313" key="2">
    <source>
        <dbReference type="EMBL" id="GAA4797186.1"/>
    </source>
</evidence>
<dbReference type="InterPro" id="IPR036291">
    <property type="entry name" value="NAD(P)-bd_dom_sf"/>
</dbReference>
<dbReference type="PANTHER" id="PTHR43313">
    <property type="entry name" value="SHORT-CHAIN DEHYDROGENASE/REDUCTASE FAMILY 9C"/>
    <property type="match status" value="1"/>
</dbReference>
<dbReference type="PRINTS" id="PR00081">
    <property type="entry name" value="GDHRDH"/>
</dbReference>
<dbReference type="Pfam" id="PF00106">
    <property type="entry name" value="adh_short"/>
    <property type="match status" value="1"/>
</dbReference>
<dbReference type="InterPro" id="IPR002347">
    <property type="entry name" value="SDR_fam"/>
</dbReference>
<accession>A0ABP9BL30</accession>
<reference evidence="3" key="1">
    <citation type="journal article" date="2019" name="Int. J. Syst. Evol. Microbiol.">
        <title>The Global Catalogue of Microorganisms (GCM) 10K type strain sequencing project: providing services to taxonomists for standard genome sequencing and annotation.</title>
        <authorList>
            <consortium name="The Broad Institute Genomics Platform"/>
            <consortium name="The Broad Institute Genome Sequencing Center for Infectious Disease"/>
            <person name="Wu L."/>
            <person name="Ma J."/>
        </authorList>
    </citation>
    <scope>NUCLEOTIDE SEQUENCE [LARGE SCALE GENOMIC DNA]</scope>
    <source>
        <strain evidence="3">JCM 18204</strain>
    </source>
</reference>
<dbReference type="EMBL" id="BAABJE010000012">
    <property type="protein sequence ID" value="GAA4797186.1"/>
    <property type="molecule type" value="Genomic_DNA"/>
</dbReference>
<dbReference type="PRINTS" id="PR00080">
    <property type="entry name" value="SDRFAMILY"/>
</dbReference>
<sequence length="292" mass="30875">MRSDTVLITGASTGIGRSTALHLAEQGYTVFAGVRRDADGAALVAAAPAASAARIVPVLLDVTREDHIRDALARVEAHAPDGLYALINNAGFNLNGAFEYTTEAEARTLMETNVVGLAALSRAALPLLRRYVAGHPGATAKLVNLGSIGSFVGIPWEAYYHASKFAVLGLSEAMRHELWPQGIRVVAVCPGGIVTDFLPKTQAGLNAGLAALPADAPPNYRTGMQKLLAMAGKASSMGSPPEAVAKRIGKVLATAQPRMRYMVGVDARITLVLQRWLPEAWFHAVIRSQFTA</sequence>
<organism evidence="2 3">
    <name type="scientific">Lysobacter hankyongensis</name>
    <dbReference type="NCBI Taxonomy" id="1176535"/>
    <lineage>
        <taxon>Bacteria</taxon>
        <taxon>Pseudomonadati</taxon>
        <taxon>Pseudomonadota</taxon>
        <taxon>Gammaproteobacteria</taxon>
        <taxon>Lysobacterales</taxon>
        <taxon>Lysobacteraceae</taxon>
        <taxon>Lysobacter</taxon>
    </lineage>
</organism>
<dbReference type="PANTHER" id="PTHR43313:SF1">
    <property type="entry name" value="3BETA-HYDROXYSTEROID DEHYDROGENASE DHS-16"/>
    <property type="match status" value="1"/>
</dbReference>
<protein>
    <submittedName>
        <fullName evidence="2">SDR family NAD(P)-dependent oxidoreductase</fullName>
    </submittedName>
</protein>
<name>A0ABP9BL30_9GAMM</name>
<dbReference type="RefSeq" id="WP_345303557.1">
    <property type="nucleotide sequence ID" value="NZ_BAABJE010000012.1"/>
</dbReference>
<dbReference type="Proteomes" id="UP001499959">
    <property type="component" value="Unassembled WGS sequence"/>
</dbReference>
<dbReference type="Gene3D" id="3.40.50.720">
    <property type="entry name" value="NAD(P)-binding Rossmann-like Domain"/>
    <property type="match status" value="1"/>
</dbReference>
<gene>
    <name evidence="2" type="ORF">GCM10023307_23810</name>
</gene>
<comment type="similarity">
    <text evidence="1">Belongs to the short-chain dehydrogenases/reductases (SDR) family.</text>
</comment>